<dbReference type="InterPro" id="IPR011249">
    <property type="entry name" value="Metalloenz_LuxS/M16"/>
</dbReference>
<dbReference type="RefSeq" id="WP_246423114.1">
    <property type="nucleotide sequence ID" value="NZ_JACIGK010000022.1"/>
</dbReference>
<feature type="domain" description="Peptidase M16 C-terminal" evidence="7">
    <location>
        <begin position="237"/>
        <end position="420"/>
    </location>
</feature>
<evidence type="ECO:0000313" key="8">
    <source>
        <dbReference type="EMBL" id="MBB4267153.1"/>
    </source>
</evidence>
<evidence type="ECO:0000256" key="2">
    <source>
        <dbReference type="ARBA" id="ARBA00007261"/>
    </source>
</evidence>
<dbReference type="AlphaFoldDB" id="A0A7W6WAT3"/>
<name>A0A7W6WAT3_9PROT</name>
<evidence type="ECO:0000256" key="3">
    <source>
        <dbReference type="ARBA" id="ARBA00023049"/>
    </source>
</evidence>
<evidence type="ECO:0000256" key="1">
    <source>
        <dbReference type="ARBA" id="ARBA00001947"/>
    </source>
</evidence>
<dbReference type="Gene3D" id="3.30.830.10">
    <property type="entry name" value="Metalloenzyme, LuxS/M16 peptidase-like"/>
    <property type="match status" value="2"/>
</dbReference>
<evidence type="ECO:0000256" key="4">
    <source>
        <dbReference type="RuleBase" id="RU004447"/>
    </source>
</evidence>
<reference evidence="8 9" key="1">
    <citation type="submission" date="2020-08" db="EMBL/GenBank/DDBJ databases">
        <title>Genome sequencing of Purple Non-Sulfur Bacteria from various extreme environments.</title>
        <authorList>
            <person name="Mayer M."/>
        </authorList>
    </citation>
    <scope>NUCLEOTIDE SEQUENCE [LARGE SCALE GENOMIC DNA]</scope>
    <source>
        <strain evidence="8 9">JA131</strain>
    </source>
</reference>
<comment type="caution">
    <text evidence="8">The sequence shown here is derived from an EMBL/GenBank/DDBJ whole genome shotgun (WGS) entry which is preliminary data.</text>
</comment>
<dbReference type="EMBL" id="JACIGK010000022">
    <property type="protein sequence ID" value="MBB4267153.1"/>
    <property type="molecule type" value="Genomic_DNA"/>
</dbReference>
<feature type="region of interest" description="Disordered" evidence="5">
    <location>
        <begin position="1"/>
        <end position="35"/>
    </location>
</feature>
<dbReference type="GO" id="GO:0046872">
    <property type="term" value="F:metal ion binding"/>
    <property type="evidence" value="ECO:0007669"/>
    <property type="project" value="InterPro"/>
</dbReference>
<dbReference type="InterPro" id="IPR050361">
    <property type="entry name" value="MPP/UQCRC_Complex"/>
</dbReference>
<dbReference type="Pfam" id="PF05193">
    <property type="entry name" value="Peptidase_M16_C"/>
    <property type="match status" value="1"/>
</dbReference>
<dbReference type="Proteomes" id="UP000554286">
    <property type="component" value="Unassembled WGS sequence"/>
</dbReference>
<dbReference type="InterPro" id="IPR007863">
    <property type="entry name" value="Peptidase_M16_C"/>
</dbReference>
<feature type="domain" description="Peptidase M16 N-terminal" evidence="6">
    <location>
        <begin position="83"/>
        <end position="228"/>
    </location>
</feature>
<sequence length="490" mass="53346">MSGSQTDPAFLSVSRMPRHPARARQRAAARRVSPPTADIRRRFLPSFPPLLALTLLVALTAGTRAHAQAFDPQVLTLDNGLQVVLVSNHRVPMVTHMVWYKVGAADEPPGKSGLAHLLEHLMFKGTETIPPGEFSRIIARNGGRDNAFTSSDFTGYYQTIARDRLDLVMEMEADRMANLRLTEDDVLTERAVVVEERLSRTENEPAALLSERLDQALWSVHPYKNPIIGWSHELQALTREDALAFYRHFYAPHNAVVVVVGDVTMAELRPLAERTYGQVPAAETPVERARVRDLPPPVDVTLTMRHPQVGQASWWRRGIAPSRTVGETTLYPALQVLAELLGGGPVSRLYESLVVEQGVAVSAAAYYNGRAVDFGTFTLSATPAAGVTPAQVGAAVDAEITRLLETGVTDDEIAGAKRRLRASVVYARDNTFGTARILGAALTTGATVEDIEAWPEQIAAVTADEVMRAARVVFGPVSTATAILLPESRT</sequence>
<keyword evidence="3" id="KW-0482">Metalloprotease</keyword>
<dbReference type="Pfam" id="PF00675">
    <property type="entry name" value="Peptidase_M16"/>
    <property type="match status" value="1"/>
</dbReference>
<dbReference type="InterPro" id="IPR001431">
    <property type="entry name" value="Pept_M16_Zn_BS"/>
</dbReference>
<dbReference type="PROSITE" id="PS00143">
    <property type="entry name" value="INSULINASE"/>
    <property type="match status" value="1"/>
</dbReference>
<keyword evidence="9" id="KW-1185">Reference proteome</keyword>
<comment type="cofactor">
    <cofactor evidence="1">
        <name>Zn(2+)</name>
        <dbReference type="ChEBI" id="CHEBI:29105"/>
    </cofactor>
</comment>
<dbReference type="PANTHER" id="PTHR11851">
    <property type="entry name" value="METALLOPROTEASE"/>
    <property type="match status" value="1"/>
</dbReference>
<dbReference type="GO" id="GO:0004222">
    <property type="term" value="F:metalloendopeptidase activity"/>
    <property type="evidence" value="ECO:0007669"/>
    <property type="project" value="InterPro"/>
</dbReference>
<keyword evidence="8" id="KW-0378">Hydrolase</keyword>
<proteinExistence type="inferred from homology"/>
<dbReference type="SUPFAM" id="SSF63411">
    <property type="entry name" value="LuxS/MPP-like metallohydrolase"/>
    <property type="match status" value="2"/>
</dbReference>
<feature type="compositionally biased region" description="Basic residues" evidence="5">
    <location>
        <begin position="16"/>
        <end position="29"/>
    </location>
</feature>
<protein>
    <submittedName>
        <fullName evidence="8">Zinc protease</fullName>
        <ecNumber evidence="8">3.4.24.-</ecNumber>
    </submittedName>
</protein>
<comment type="similarity">
    <text evidence="2 4">Belongs to the peptidase M16 family.</text>
</comment>
<dbReference type="PANTHER" id="PTHR11851:SF49">
    <property type="entry name" value="MITOCHONDRIAL-PROCESSING PEPTIDASE SUBUNIT ALPHA"/>
    <property type="match status" value="1"/>
</dbReference>
<evidence type="ECO:0000256" key="5">
    <source>
        <dbReference type="SAM" id="MobiDB-lite"/>
    </source>
</evidence>
<evidence type="ECO:0000259" key="6">
    <source>
        <dbReference type="Pfam" id="PF00675"/>
    </source>
</evidence>
<evidence type="ECO:0000313" key="9">
    <source>
        <dbReference type="Proteomes" id="UP000554286"/>
    </source>
</evidence>
<dbReference type="InterPro" id="IPR011765">
    <property type="entry name" value="Pept_M16_N"/>
</dbReference>
<dbReference type="GO" id="GO:0006508">
    <property type="term" value="P:proteolysis"/>
    <property type="evidence" value="ECO:0007669"/>
    <property type="project" value="UniProtKB-KW"/>
</dbReference>
<organism evidence="8 9">
    <name type="scientific">Roseospira visakhapatnamensis</name>
    <dbReference type="NCBI Taxonomy" id="390880"/>
    <lineage>
        <taxon>Bacteria</taxon>
        <taxon>Pseudomonadati</taxon>
        <taxon>Pseudomonadota</taxon>
        <taxon>Alphaproteobacteria</taxon>
        <taxon>Rhodospirillales</taxon>
        <taxon>Rhodospirillaceae</taxon>
        <taxon>Roseospira</taxon>
    </lineage>
</organism>
<gene>
    <name evidence="8" type="ORF">GGD89_002794</name>
</gene>
<dbReference type="EC" id="3.4.24.-" evidence="8"/>
<keyword evidence="8" id="KW-0645">Protease</keyword>
<evidence type="ECO:0000259" key="7">
    <source>
        <dbReference type="Pfam" id="PF05193"/>
    </source>
</evidence>
<accession>A0A7W6WAT3</accession>